<keyword evidence="17" id="KW-1185">Reference proteome</keyword>
<dbReference type="GO" id="GO:0005789">
    <property type="term" value="C:endoplasmic reticulum membrane"/>
    <property type="evidence" value="ECO:0007669"/>
    <property type="project" value="UniProtKB-SubCell"/>
</dbReference>
<keyword evidence="15" id="KW-0812">Transmembrane</keyword>
<dbReference type="GO" id="GO:0042448">
    <property type="term" value="P:progesterone metabolic process"/>
    <property type="evidence" value="ECO:0007669"/>
    <property type="project" value="TreeGrafter"/>
</dbReference>
<evidence type="ECO:0000256" key="13">
    <source>
        <dbReference type="PIRSR" id="PIRSR602401-1"/>
    </source>
</evidence>
<dbReference type="PRINTS" id="PR00385">
    <property type="entry name" value="P450"/>
</dbReference>
<dbReference type="InterPro" id="IPR017972">
    <property type="entry name" value="Cyt_P450_CS"/>
</dbReference>
<accession>A0A210PES9</accession>
<evidence type="ECO:0000256" key="10">
    <source>
        <dbReference type="ARBA" id="ARBA00023004"/>
    </source>
</evidence>
<dbReference type="STRING" id="6573.A0A210PES9"/>
<dbReference type="Pfam" id="PF00067">
    <property type="entry name" value="p450"/>
    <property type="match status" value="1"/>
</dbReference>
<evidence type="ECO:0000256" key="4">
    <source>
        <dbReference type="ARBA" id="ARBA00010617"/>
    </source>
</evidence>
<dbReference type="PRINTS" id="PR00463">
    <property type="entry name" value="EP450I"/>
</dbReference>
<dbReference type="AlphaFoldDB" id="A0A210PES9"/>
<evidence type="ECO:0000313" key="17">
    <source>
        <dbReference type="Proteomes" id="UP000242188"/>
    </source>
</evidence>
<dbReference type="EMBL" id="NEDP02076746">
    <property type="protein sequence ID" value="OWF34961.1"/>
    <property type="molecule type" value="Genomic_DNA"/>
</dbReference>
<dbReference type="InterPro" id="IPR001128">
    <property type="entry name" value="Cyt_P450"/>
</dbReference>
<dbReference type="Proteomes" id="UP000242188">
    <property type="component" value="Unassembled WGS sequence"/>
</dbReference>
<dbReference type="InterPro" id="IPR036396">
    <property type="entry name" value="Cyt_P450_sf"/>
</dbReference>
<keyword evidence="6 13" id="KW-0479">Metal-binding</keyword>
<evidence type="ECO:0000256" key="2">
    <source>
        <dbReference type="ARBA" id="ARBA00004174"/>
    </source>
</evidence>
<comment type="subcellular location">
    <subcellularLocation>
        <location evidence="3">Endoplasmic reticulum membrane</location>
        <topology evidence="3">Peripheral membrane protein</topology>
    </subcellularLocation>
    <subcellularLocation>
        <location evidence="2">Microsome membrane</location>
        <topology evidence="2">Peripheral membrane protein</topology>
    </subcellularLocation>
</comment>
<evidence type="ECO:0000256" key="15">
    <source>
        <dbReference type="SAM" id="Phobius"/>
    </source>
</evidence>
<evidence type="ECO:0000256" key="1">
    <source>
        <dbReference type="ARBA" id="ARBA00001971"/>
    </source>
</evidence>
<dbReference type="OrthoDB" id="1470350at2759"/>
<reference evidence="16 17" key="1">
    <citation type="journal article" date="2017" name="Nat. Ecol. Evol.">
        <title>Scallop genome provides insights into evolution of bilaterian karyotype and development.</title>
        <authorList>
            <person name="Wang S."/>
            <person name="Zhang J."/>
            <person name="Jiao W."/>
            <person name="Li J."/>
            <person name="Xun X."/>
            <person name="Sun Y."/>
            <person name="Guo X."/>
            <person name="Huan P."/>
            <person name="Dong B."/>
            <person name="Zhang L."/>
            <person name="Hu X."/>
            <person name="Sun X."/>
            <person name="Wang J."/>
            <person name="Zhao C."/>
            <person name="Wang Y."/>
            <person name="Wang D."/>
            <person name="Huang X."/>
            <person name="Wang R."/>
            <person name="Lv J."/>
            <person name="Li Y."/>
            <person name="Zhang Z."/>
            <person name="Liu B."/>
            <person name="Lu W."/>
            <person name="Hui Y."/>
            <person name="Liang J."/>
            <person name="Zhou Z."/>
            <person name="Hou R."/>
            <person name="Li X."/>
            <person name="Liu Y."/>
            <person name="Li H."/>
            <person name="Ning X."/>
            <person name="Lin Y."/>
            <person name="Zhao L."/>
            <person name="Xing Q."/>
            <person name="Dou J."/>
            <person name="Li Y."/>
            <person name="Mao J."/>
            <person name="Guo H."/>
            <person name="Dou H."/>
            <person name="Li T."/>
            <person name="Mu C."/>
            <person name="Jiang W."/>
            <person name="Fu Q."/>
            <person name="Fu X."/>
            <person name="Miao Y."/>
            <person name="Liu J."/>
            <person name="Yu Q."/>
            <person name="Li R."/>
            <person name="Liao H."/>
            <person name="Li X."/>
            <person name="Kong Y."/>
            <person name="Jiang Z."/>
            <person name="Chourrout D."/>
            <person name="Li R."/>
            <person name="Bao Z."/>
        </authorList>
    </citation>
    <scope>NUCLEOTIDE SEQUENCE [LARGE SCALE GENOMIC DNA]</scope>
    <source>
        <strain evidence="16 17">PY_sf001</strain>
    </source>
</reference>
<evidence type="ECO:0000256" key="6">
    <source>
        <dbReference type="ARBA" id="ARBA00022723"/>
    </source>
</evidence>
<evidence type="ECO:0000256" key="3">
    <source>
        <dbReference type="ARBA" id="ARBA00004406"/>
    </source>
</evidence>
<dbReference type="GO" id="GO:0005506">
    <property type="term" value="F:iron ion binding"/>
    <property type="evidence" value="ECO:0007669"/>
    <property type="project" value="InterPro"/>
</dbReference>
<comment type="caution">
    <text evidence="16">The sequence shown here is derived from an EMBL/GenBank/DDBJ whole genome shotgun (WGS) entry which is preliminary data.</text>
</comment>
<evidence type="ECO:0000256" key="11">
    <source>
        <dbReference type="ARBA" id="ARBA00023033"/>
    </source>
</evidence>
<keyword evidence="5 13" id="KW-0349">Heme</keyword>
<evidence type="ECO:0000256" key="9">
    <source>
        <dbReference type="ARBA" id="ARBA00023002"/>
    </source>
</evidence>
<protein>
    <submittedName>
        <fullName evidence="16">Vitamin D 25-hydroxylase</fullName>
    </submittedName>
</protein>
<dbReference type="FunFam" id="1.10.630.10:FF:000238">
    <property type="entry name" value="Cytochrome P450 2A6"/>
    <property type="match status" value="1"/>
</dbReference>
<evidence type="ECO:0000256" key="14">
    <source>
        <dbReference type="RuleBase" id="RU000461"/>
    </source>
</evidence>
<evidence type="ECO:0000256" key="8">
    <source>
        <dbReference type="ARBA" id="ARBA00022848"/>
    </source>
</evidence>
<dbReference type="PANTHER" id="PTHR24289">
    <property type="entry name" value="STEROID 17-ALPHA-HYDROXYLASE/17,20 LYASE"/>
    <property type="match status" value="1"/>
</dbReference>
<keyword evidence="7" id="KW-0256">Endoplasmic reticulum</keyword>
<evidence type="ECO:0000313" key="16">
    <source>
        <dbReference type="EMBL" id="OWF34961.1"/>
    </source>
</evidence>
<keyword evidence="9 14" id="KW-0560">Oxidoreductase</keyword>
<dbReference type="SUPFAM" id="SSF48264">
    <property type="entry name" value="Cytochrome P450"/>
    <property type="match status" value="1"/>
</dbReference>
<proteinExistence type="inferred from homology"/>
<keyword evidence="15" id="KW-1133">Transmembrane helix</keyword>
<dbReference type="PANTHER" id="PTHR24289:SF1">
    <property type="entry name" value="STEROID 17-ALPHA-HYDROXYLASE_17,20 LYASE"/>
    <property type="match status" value="1"/>
</dbReference>
<evidence type="ECO:0000256" key="7">
    <source>
        <dbReference type="ARBA" id="ARBA00022824"/>
    </source>
</evidence>
<keyword evidence="10 13" id="KW-0408">Iron</keyword>
<feature type="binding site" description="axial binding residue" evidence="13">
    <location>
        <position position="442"/>
    </location>
    <ligand>
        <name>heme</name>
        <dbReference type="ChEBI" id="CHEBI:30413"/>
    </ligand>
    <ligandPart>
        <name>Fe</name>
        <dbReference type="ChEBI" id="CHEBI:18248"/>
    </ligandPart>
</feature>
<keyword evidence="8" id="KW-0492">Microsome</keyword>
<organism evidence="16 17">
    <name type="scientific">Mizuhopecten yessoensis</name>
    <name type="common">Japanese scallop</name>
    <name type="synonym">Patinopecten yessoensis</name>
    <dbReference type="NCBI Taxonomy" id="6573"/>
    <lineage>
        <taxon>Eukaryota</taxon>
        <taxon>Metazoa</taxon>
        <taxon>Spiralia</taxon>
        <taxon>Lophotrochozoa</taxon>
        <taxon>Mollusca</taxon>
        <taxon>Bivalvia</taxon>
        <taxon>Autobranchia</taxon>
        <taxon>Pteriomorphia</taxon>
        <taxon>Pectinida</taxon>
        <taxon>Pectinoidea</taxon>
        <taxon>Pectinidae</taxon>
        <taxon>Mizuhopecten</taxon>
    </lineage>
</organism>
<comment type="similarity">
    <text evidence="4 14">Belongs to the cytochrome P450 family.</text>
</comment>
<feature type="transmembrane region" description="Helical" evidence="15">
    <location>
        <begin position="12"/>
        <end position="28"/>
    </location>
</feature>
<evidence type="ECO:0000256" key="5">
    <source>
        <dbReference type="ARBA" id="ARBA00022617"/>
    </source>
</evidence>
<evidence type="ECO:0000256" key="12">
    <source>
        <dbReference type="ARBA" id="ARBA00023136"/>
    </source>
</evidence>
<dbReference type="InterPro" id="IPR002401">
    <property type="entry name" value="Cyt_P450_E_grp-I"/>
</dbReference>
<dbReference type="PROSITE" id="PS00086">
    <property type="entry name" value="CYTOCHROME_P450"/>
    <property type="match status" value="1"/>
</dbReference>
<keyword evidence="11 14" id="KW-0503">Monooxygenase</keyword>
<sequence>MSTYIGVSEIPSFIIPAFLLTVSLYWLWKREMARVPGPRGLPIIGNIPQVTGGGFDQKLQRFRDRYGNIFRLKLGEMTTIFVFGLKNIEEVLLGRNENFEMRPNWLYIPDKVIQKKGLIWTNGEMWQRLRDIMTNTQNSPDSGQHTEKQIMTEIHHTVKLLHTGSDLGETGIDPSSLFSASTFNILSSFVFGQRFEMTETDYSLLKDGIADLTERNKTQNPVNMFPSLGACMTRKRDEAIVKESELFIILKKYLTAHASKRCPGNPSRDLMDTYIQQTETNIESDTENTENNFLRSILDMYIYGSEMTSSLLLWTVVFLVRYPDVQRKCQDEMDLVVGDRDLTSSDRANGSLPYCVAVLKEILRISSPAVMTTLHTNHKSAIVGGHLIPERSLVVCDLHNPRFDENLWENPSEFKPERFLSKLSAEQERVASLSFGLGPRCCPARKLSETAHFLYCMNLIRHFRIHHYDESVPIPLTADYKGVSLKPRPFKVVFKPREVQVQVSQG</sequence>
<keyword evidence="12 15" id="KW-0472">Membrane</keyword>
<dbReference type="Gene3D" id="1.10.630.10">
    <property type="entry name" value="Cytochrome P450"/>
    <property type="match status" value="1"/>
</dbReference>
<dbReference type="GO" id="GO:0020037">
    <property type="term" value="F:heme binding"/>
    <property type="evidence" value="ECO:0007669"/>
    <property type="project" value="InterPro"/>
</dbReference>
<comment type="cofactor">
    <cofactor evidence="1 13">
        <name>heme</name>
        <dbReference type="ChEBI" id="CHEBI:30413"/>
    </cofactor>
</comment>
<gene>
    <name evidence="16" type="ORF">KP79_PYT23550</name>
</gene>
<name>A0A210PES9_MIZYE</name>
<dbReference type="GO" id="GO:0042446">
    <property type="term" value="P:hormone biosynthetic process"/>
    <property type="evidence" value="ECO:0007669"/>
    <property type="project" value="TreeGrafter"/>
</dbReference>
<dbReference type="GO" id="GO:0004508">
    <property type="term" value="F:steroid 17-alpha-monooxygenase activity"/>
    <property type="evidence" value="ECO:0007669"/>
    <property type="project" value="TreeGrafter"/>
</dbReference>